<dbReference type="GO" id="GO:0035770">
    <property type="term" value="C:ribonucleoprotein granule"/>
    <property type="evidence" value="ECO:0007669"/>
    <property type="project" value="TreeGrafter"/>
</dbReference>
<evidence type="ECO:0000313" key="5">
    <source>
        <dbReference type="Proteomes" id="UP000515204"/>
    </source>
</evidence>
<dbReference type="PROSITE" id="PS51286">
    <property type="entry name" value="RAP"/>
    <property type="match status" value="1"/>
</dbReference>
<dbReference type="InterPro" id="IPR013584">
    <property type="entry name" value="RAP"/>
</dbReference>
<accession>A0A6P3WUQ5</accession>
<dbReference type="SMART" id="SM00952">
    <property type="entry name" value="RAP"/>
    <property type="match status" value="1"/>
</dbReference>
<dbReference type="KEGG" id="dqu:106741912"/>
<feature type="domain" description="RAP" evidence="4">
    <location>
        <begin position="634"/>
        <end position="693"/>
    </location>
</feature>
<dbReference type="Pfam" id="PF06743">
    <property type="entry name" value="FAST_1"/>
    <property type="match status" value="1"/>
</dbReference>
<name>A0A6P3WUQ5_DINQU</name>
<keyword evidence="5" id="KW-1185">Reference proteome</keyword>
<dbReference type="OrthoDB" id="385235at2759"/>
<evidence type="ECO:0000313" key="6">
    <source>
        <dbReference type="RefSeq" id="XP_014469831.1"/>
    </source>
</evidence>
<protein>
    <submittedName>
        <fullName evidence="6">Uncharacterized protein LOC106741912</fullName>
    </submittedName>
</protein>
<keyword evidence="2" id="KW-0496">Mitochondrion</keyword>
<dbReference type="InterPro" id="IPR050870">
    <property type="entry name" value="FAST_kinase"/>
</dbReference>
<dbReference type="InterPro" id="IPR010622">
    <property type="entry name" value="FAST_Leu-rich"/>
</dbReference>
<dbReference type="Proteomes" id="UP000515204">
    <property type="component" value="Unplaced"/>
</dbReference>
<dbReference type="GO" id="GO:0005759">
    <property type="term" value="C:mitochondrial matrix"/>
    <property type="evidence" value="ECO:0007669"/>
    <property type="project" value="TreeGrafter"/>
</dbReference>
<evidence type="ECO:0000256" key="3">
    <source>
        <dbReference type="SAM" id="MobiDB-lite"/>
    </source>
</evidence>
<dbReference type="AlphaFoldDB" id="A0A6P3WUQ5"/>
<evidence type="ECO:0000259" key="4">
    <source>
        <dbReference type="PROSITE" id="PS51286"/>
    </source>
</evidence>
<dbReference type="GO" id="GO:0003723">
    <property type="term" value="F:RNA binding"/>
    <property type="evidence" value="ECO:0007669"/>
    <property type="project" value="TreeGrafter"/>
</dbReference>
<dbReference type="GeneID" id="106741912"/>
<feature type="compositionally biased region" description="Basic and acidic residues" evidence="3">
    <location>
        <begin position="93"/>
        <end position="114"/>
    </location>
</feature>
<reference evidence="6" key="1">
    <citation type="submission" date="2025-08" db="UniProtKB">
        <authorList>
            <consortium name="RefSeq"/>
        </authorList>
    </citation>
    <scope>IDENTIFICATION</scope>
</reference>
<dbReference type="PANTHER" id="PTHR21228:SF40">
    <property type="entry name" value="LD45607P"/>
    <property type="match status" value="1"/>
</dbReference>
<evidence type="ECO:0000256" key="1">
    <source>
        <dbReference type="ARBA" id="ARBA00004173"/>
    </source>
</evidence>
<organism evidence="5 6">
    <name type="scientific">Dinoponera quadriceps</name>
    <name type="common">South American ant</name>
    <dbReference type="NCBI Taxonomy" id="609295"/>
    <lineage>
        <taxon>Eukaryota</taxon>
        <taxon>Metazoa</taxon>
        <taxon>Ecdysozoa</taxon>
        <taxon>Arthropoda</taxon>
        <taxon>Hexapoda</taxon>
        <taxon>Insecta</taxon>
        <taxon>Pterygota</taxon>
        <taxon>Neoptera</taxon>
        <taxon>Endopterygota</taxon>
        <taxon>Hymenoptera</taxon>
        <taxon>Apocrita</taxon>
        <taxon>Aculeata</taxon>
        <taxon>Formicoidea</taxon>
        <taxon>Formicidae</taxon>
        <taxon>Ponerinae</taxon>
        <taxon>Ponerini</taxon>
        <taxon>Dinoponera</taxon>
    </lineage>
</organism>
<feature type="region of interest" description="Disordered" evidence="3">
    <location>
        <begin position="80"/>
        <end position="118"/>
    </location>
</feature>
<gene>
    <name evidence="6" type="primary">LOC106741912</name>
</gene>
<dbReference type="PANTHER" id="PTHR21228">
    <property type="entry name" value="FAST LEU-RICH DOMAIN-CONTAINING"/>
    <property type="match status" value="1"/>
</dbReference>
<dbReference type="GO" id="GO:0000963">
    <property type="term" value="P:mitochondrial RNA processing"/>
    <property type="evidence" value="ECO:0007669"/>
    <property type="project" value="TreeGrafter"/>
</dbReference>
<comment type="subcellular location">
    <subcellularLocation>
        <location evidence="1">Mitochondrion</location>
    </subcellularLocation>
</comment>
<proteinExistence type="predicted"/>
<evidence type="ECO:0000256" key="2">
    <source>
        <dbReference type="ARBA" id="ARBA00023128"/>
    </source>
</evidence>
<dbReference type="RefSeq" id="XP_014469831.1">
    <property type="nucleotide sequence ID" value="XM_014614345.1"/>
</dbReference>
<sequence>MIISSRVDRGKFLTGRAFMQLRGLASKFQKRRFESSTHDPSGAQLRQTTIFAQEGAHIQEVPVIVRRITDVEAFCDTTTSKRPVETPMPNSRYLDKFKKDKRGKDIPSTHDTSKKKSVSIETDEGTAVLFYSEDLKSTDAERLLHAITSGKETYSSLKTKIADEINCRMALQGLRRILELENGWHAYRKALSSERSFSEAVNRDTILRQLVSLIVKSKDNEVILQGLRALKRDRFSPARNVYRDWLCNEATVRATDGSLTVSQLMRLMRLLASYKEPKYRNCIDLLWMGLACRERDIKPDMLVPLFKSLKYFRQSKNMVRTILERKLSEQWLRLNGSQMADILDCFHGKEPPNRCLSSASKWASVSMTSSGERNLADFVRSLRTKSHVDENVEQALERYVTVRGGEMKDADLVASIMDYCKGLKVRNSRILAECGRYFVRNGMDVSPSLLASVLTPFGSLNVQPPDPTVFWKIFDEVLSVRFAELKLSDTLDILLSCTYLERYPVKFLDKVFSSYLLNRLQIQRDAPVVNRLKTKLILFDTTMSLECKDYQGSPINIDKSTKLLSADVRIRSIVSQIYKPLGRLVGGEHKLSRAVALSKLPLINFYISDLLIHPLVKSTPVFNLDLHKKRNINTAILIHLPEYYCRNSRHLIGPQVMRKRQMRKLGFRVACLDYARLTELASQRDKLTSYLSQSLDSVEDAL</sequence>
<dbReference type="GO" id="GO:0044528">
    <property type="term" value="P:regulation of mitochondrial mRNA stability"/>
    <property type="evidence" value="ECO:0007669"/>
    <property type="project" value="InterPro"/>
</dbReference>